<dbReference type="Gramene" id="ONH98134">
    <property type="protein sequence ID" value="ONH98134"/>
    <property type="gene ID" value="PRUPE_7G231900"/>
</dbReference>
<keyword evidence="3" id="KW-1185">Reference proteome</keyword>
<feature type="region of interest" description="Disordered" evidence="1">
    <location>
        <begin position="237"/>
        <end position="272"/>
    </location>
</feature>
<evidence type="ECO:0000256" key="1">
    <source>
        <dbReference type="SAM" id="MobiDB-lite"/>
    </source>
</evidence>
<feature type="region of interest" description="Disordered" evidence="1">
    <location>
        <begin position="138"/>
        <end position="210"/>
    </location>
</feature>
<feature type="region of interest" description="Disordered" evidence="1">
    <location>
        <begin position="1"/>
        <end position="41"/>
    </location>
</feature>
<name>A0A251NII7_PRUPE</name>
<protein>
    <submittedName>
        <fullName evidence="2">Uncharacterized protein</fullName>
    </submittedName>
</protein>
<proteinExistence type="predicted"/>
<gene>
    <name evidence="2" type="ORF">PRUPE_7G231900</name>
</gene>
<evidence type="ECO:0000313" key="2">
    <source>
        <dbReference type="EMBL" id="ONH98134.1"/>
    </source>
</evidence>
<organism evidence="2 3">
    <name type="scientific">Prunus persica</name>
    <name type="common">Peach</name>
    <name type="synonym">Amygdalus persica</name>
    <dbReference type="NCBI Taxonomy" id="3760"/>
    <lineage>
        <taxon>Eukaryota</taxon>
        <taxon>Viridiplantae</taxon>
        <taxon>Streptophyta</taxon>
        <taxon>Embryophyta</taxon>
        <taxon>Tracheophyta</taxon>
        <taxon>Spermatophyta</taxon>
        <taxon>Magnoliopsida</taxon>
        <taxon>eudicotyledons</taxon>
        <taxon>Gunneridae</taxon>
        <taxon>Pentapetalae</taxon>
        <taxon>rosids</taxon>
        <taxon>fabids</taxon>
        <taxon>Rosales</taxon>
        <taxon>Rosaceae</taxon>
        <taxon>Amygdaloideae</taxon>
        <taxon>Amygdaleae</taxon>
        <taxon>Prunus</taxon>
    </lineage>
</organism>
<dbReference type="AlphaFoldDB" id="A0A251NII7"/>
<evidence type="ECO:0000313" key="3">
    <source>
        <dbReference type="Proteomes" id="UP000006882"/>
    </source>
</evidence>
<dbReference type="EMBL" id="CM007657">
    <property type="protein sequence ID" value="ONH98134.1"/>
    <property type="molecule type" value="Genomic_DNA"/>
</dbReference>
<sequence length="272" mass="29903">MVKKNPELLPKVEHPELLPKVEPTLAKDVNKKKRKKKNPQKPILIYVDADVNPIIDAQKSIVINQALQKSAIKANPEPVPILTAVKSKKRKRKKSKTTVPVDAANQVDVAAQVGAAGQEDAAKKVKVDAELEPILTAVKSKKRKKKKSKTKKRKKKKSKTRAPVDAPEPILKAVKSNKSKTKAVKSKKSKTKAVKSKKSKTTAAKKIDAAKNVEGPKYVEICVICRKKGHLIPTCPELNEKIVPNPNHNTEQKKESGKKGSARPQPPQDANN</sequence>
<reference evidence="2 3" key="1">
    <citation type="journal article" date="2013" name="Nat. Genet.">
        <title>The high-quality draft genome of peach (Prunus persica) identifies unique patterns of genetic diversity, domestication and genome evolution.</title>
        <authorList>
            <consortium name="International Peach Genome Initiative"/>
            <person name="Verde I."/>
            <person name="Abbott A.G."/>
            <person name="Scalabrin S."/>
            <person name="Jung S."/>
            <person name="Shu S."/>
            <person name="Marroni F."/>
            <person name="Zhebentyayeva T."/>
            <person name="Dettori M.T."/>
            <person name="Grimwood J."/>
            <person name="Cattonaro F."/>
            <person name="Zuccolo A."/>
            <person name="Rossini L."/>
            <person name="Jenkins J."/>
            <person name="Vendramin E."/>
            <person name="Meisel L.A."/>
            <person name="Decroocq V."/>
            <person name="Sosinski B."/>
            <person name="Prochnik S."/>
            <person name="Mitros T."/>
            <person name="Policriti A."/>
            <person name="Cipriani G."/>
            <person name="Dondini L."/>
            <person name="Ficklin S."/>
            <person name="Goodstein D.M."/>
            <person name="Xuan P."/>
            <person name="Del Fabbro C."/>
            <person name="Aramini V."/>
            <person name="Copetti D."/>
            <person name="Gonzalez S."/>
            <person name="Horner D.S."/>
            <person name="Falchi R."/>
            <person name="Lucas S."/>
            <person name="Mica E."/>
            <person name="Maldonado J."/>
            <person name="Lazzari B."/>
            <person name="Bielenberg D."/>
            <person name="Pirona R."/>
            <person name="Miculan M."/>
            <person name="Barakat A."/>
            <person name="Testolin R."/>
            <person name="Stella A."/>
            <person name="Tartarini S."/>
            <person name="Tonutti P."/>
            <person name="Arus P."/>
            <person name="Orellana A."/>
            <person name="Wells C."/>
            <person name="Main D."/>
            <person name="Vizzotto G."/>
            <person name="Silva H."/>
            <person name="Salamini F."/>
            <person name="Schmutz J."/>
            <person name="Morgante M."/>
            <person name="Rokhsar D.S."/>
        </authorList>
    </citation>
    <scope>NUCLEOTIDE SEQUENCE [LARGE SCALE GENOMIC DNA]</scope>
    <source>
        <strain evidence="3">cv. Nemared</strain>
    </source>
</reference>
<feature type="compositionally biased region" description="Basic and acidic residues" evidence="1">
    <location>
        <begin position="1"/>
        <end position="19"/>
    </location>
</feature>
<feature type="compositionally biased region" description="Basic residues" evidence="1">
    <location>
        <begin position="30"/>
        <end position="39"/>
    </location>
</feature>
<dbReference type="Proteomes" id="UP000006882">
    <property type="component" value="Chromosome G7"/>
</dbReference>
<accession>A0A251NII7</accession>
<feature type="compositionally biased region" description="Basic residues" evidence="1">
    <location>
        <begin position="175"/>
        <end position="200"/>
    </location>
</feature>
<feature type="compositionally biased region" description="Basic residues" evidence="1">
    <location>
        <begin position="139"/>
        <end position="160"/>
    </location>
</feature>